<dbReference type="OrthoDB" id="2875809at2"/>
<dbReference type="InterPro" id="IPR013420">
    <property type="entry name" value="CRISPR-assoc_prot_Cas8b/Csh1_C"/>
</dbReference>
<dbReference type="EMBL" id="VIGD01000003">
    <property type="protein sequence ID" value="TQE91717.1"/>
    <property type="molecule type" value="Genomic_DNA"/>
</dbReference>
<evidence type="ECO:0000313" key="2">
    <source>
        <dbReference type="Proteomes" id="UP000315753"/>
    </source>
</evidence>
<dbReference type="Proteomes" id="UP000315753">
    <property type="component" value="Unassembled WGS sequence"/>
</dbReference>
<reference evidence="1 2" key="1">
    <citation type="submission" date="2019-06" db="EMBL/GenBank/DDBJ databases">
        <title>Genome sequence of Ureibacillus terrenus.</title>
        <authorList>
            <person name="Maclea K.S."/>
            <person name="Simoes M."/>
        </authorList>
    </citation>
    <scope>NUCLEOTIDE SEQUENCE [LARGE SCALE GENOMIC DNA]</scope>
    <source>
        <strain evidence="1 2">ATCC BAA-384</strain>
    </source>
</reference>
<dbReference type="InterPro" id="IPR013389">
    <property type="entry name" value="CRISPR-assoc_prot_Cas8b"/>
</dbReference>
<gene>
    <name evidence="1" type="ORF">FKZ59_03065</name>
</gene>
<proteinExistence type="predicted"/>
<dbReference type="RefSeq" id="WP_141601276.1">
    <property type="nucleotide sequence ID" value="NZ_VIGD01000003.1"/>
</dbReference>
<comment type="caution">
    <text evidence="1">The sequence shown here is derived from an EMBL/GenBank/DDBJ whole genome shotgun (WGS) entry which is preliminary data.</text>
</comment>
<keyword evidence="2" id="KW-1185">Reference proteome</keyword>
<dbReference type="Pfam" id="PF09484">
    <property type="entry name" value="Cas_TM1802"/>
    <property type="match status" value="1"/>
</dbReference>
<sequence>MIESVATLGRYVLEKSNKSVLEQMIENPNYDYCMFILLSETENGIEFTGVDYEEVSTDYSKYLFRSGSSRGANFSPTAKITTLSNTYDQKILGWFRGVLKEKRINNKEKLEQIYDRLVQDQASILAAVSEKIESLDKCLISVKLNHLYPVENELFTETFLYLINKKDLELSANNQICSICKEQKDTVIGKMSAFKFYTLDKPGFITGGFQEETAWRNYPVCLECKSFVEAGKEYIENHLKYQFYGLPYLLIPSFLINKENTGEDFEVILEIFENQQKMIQLSKESGNSIMTDEGDLLYILSEQKNTISLKFLFMQKIQSAERILLVIDDVLPSRLQKLFKSKEEVEKVILFKKETNEPGHFHFGFFRTFFAKSDEGKKNFDLNKYFLTIVESSFKAKQLDHNFLLKYMMKEIRKEFLKENEQNFYWKIKQAMACLSFLEKINVLQFEGGQIIMSKFSNIFDVFGKQLNTNEKRAIFLLGSLTQILLEVQQKVRNSKPFLKQLMGLKMDEQSIKGLLPKVINKFIEYDAYTKSRQELAEEISSLFLQSNEKWKLSIDEINYYFVCGMSLASKVKEVLYEKEEVIQ</sequence>
<dbReference type="AlphaFoldDB" id="A0A540V4M5"/>
<dbReference type="NCBIfam" id="TIGR02591">
    <property type="entry name" value="cas_Csh1"/>
    <property type="match status" value="1"/>
</dbReference>
<accession>A0A540V4M5</accession>
<evidence type="ECO:0000313" key="1">
    <source>
        <dbReference type="EMBL" id="TQE91717.1"/>
    </source>
</evidence>
<organism evidence="1 2">
    <name type="scientific">Ureibacillus terrenus</name>
    <dbReference type="NCBI Taxonomy" id="118246"/>
    <lineage>
        <taxon>Bacteria</taxon>
        <taxon>Bacillati</taxon>
        <taxon>Bacillota</taxon>
        <taxon>Bacilli</taxon>
        <taxon>Bacillales</taxon>
        <taxon>Caryophanaceae</taxon>
        <taxon>Ureibacillus</taxon>
    </lineage>
</organism>
<dbReference type="NCBIfam" id="TIGR02556">
    <property type="entry name" value="cas_TM1802"/>
    <property type="match status" value="1"/>
</dbReference>
<name>A0A540V4M5_9BACL</name>
<protein>
    <submittedName>
        <fullName evidence="1">TIGR02556 family CRISPR-associated protein</fullName>
    </submittedName>
</protein>